<dbReference type="PANTHER" id="PTHR42687">
    <property type="entry name" value="L-THREONINE 3-DEHYDROGENASE"/>
    <property type="match status" value="1"/>
</dbReference>
<dbReference type="AlphaFoldDB" id="U1FCC8"/>
<feature type="domain" description="NAD-dependent epimerase/dehydratase" evidence="2">
    <location>
        <begin position="20"/>
        <end position="180"/>
    </location>
</feature>
<dbReference type="Gene3D" id="3.40.50.720">
    <property type="entry name" value="NAD(P)-binding Rossmann-like Domain"/>
    <property type="match status" value="1"/>
</dbReference>
<dbReference type="Pfam" id="PF01370">
    <property type="entry name" value="Epimerase"/>
    <property type="match status" value="1"/>
</dbReference>
<dbReference type="InterPro" id="IPR036291">
    <property type="entry name" value="NAD(P)-bd_dom_sf"/>
</dbReference>
<accession>U1FCC8</accession>
<evidence type="ECO:0000313" key="5">
    <source>
        <dbReference type="Proteomes" id="UP000016412"/>
    </source>
</evidence>
<dbReference type="InterPro" id="IPR051225">
    <property type="entry name" value="NAD(P)_epim/dehydratase"/>
</dbReference>
<gene>
    <name evidence="4" type="ORF">HMPREF0860_1110</name>
    <name evidence="3" type="ORF">HMPREF1325_1786</name>
</gene>
<keyword evidence="6" id="KW-1185">Reference proteome</keyword>
<comment type="caution">
    <text evidence="3">The sequence shown here is derived from an EMBL/GenBank/DDBJ whole genome shotgun (WGS) entry which is preliminary data.</text>
</comment>
<sequence>MRRTTDSDVRNFILRKMKTVFITGVSGTMGAEALTQIARTGKFLCRVLLRPKKANIRLAKKLQKNKLIEVILGDIQNYGDCLTAVKGADYVLHCAAIIPPAADHNPDETFRTNRLGTENLLKAVAASGQIQKTKFVYIGTVAEYGNRTFKHPWGRVGDPLMPSAFDVYAASKIKAERAVIDSPLCWVSLRQSGILYDRVLFNNMHDGLMFHTCWNTPIEWATAKTSGLLLKNLVEKDSDGTLGADFWKKVYNIGNGKASRVTGFETLDRGFKMMGRSCTEIFKPEWNATRNFHCMWFSDSHVLNEYLDFQHESFEEFFSRLEKKLWYFKLGKPFPRFVRRFAIMPLLRTNNAPAFWVSHNLTKRINAFFGSLEAYRALPRSWEKFPLLCKNQNQETGAFLDYEKLKDESLIEQNGLLLNHGYDETKKTEELDIEDVKQAASFRGGKCVSKTMTKGDMYSHLQWQCHNGHRFTASPYLVLKTGHWCPECCSAPPWNFGELAKHIPFYAQLRYDDHGENETESYSAEDGRDILAYEK</sequence>
<organism evidence="3 5">
    <name type="scientific">Treponema socranskii subsp. socranskii VPI DR56BR1116 = ATCC 35536</name>
    <dbReference type="NCBI Taxonomy" id="1125725"/>
    <lineage>
        <taxon>Bacteria</taxon>
        <taxon>Pseudomonadati</taxon>
        <taxon>Spirochaetota</taxon>
        <taxon>Spirochaetia</taxon>
        <taxon>Spirochaetales</taxon>
        <taxon>Treponemataceae</taxon>
        <taxon>Treponema</taxon>
    </lineage>
</organism>
<dbReference type="SUPFAM" id="SSF51735">
    <property type="entry name" value="NAD(P)-binding Rossmann-fold domains"/>
    <property type="match status" value="1"/>
</dbReference>
<evidence type="ECO:0000256" key="1">
    <source>
        <dbReference type="ARBA" id="ARBA00007637"/>
    </source>
</evidence>
<dbReference type="eggNOG" id="COG0451">
    <property type="taxonomic scope" value="Bacteria"/>
</dbReference>
<evidence type="ECO:0000313" key="6">
    <source>
        <dbReference type="Proteomes" id="UP000016646"/>
    </source>
</evidence>
<dbReference type="Proteomes" id="UP000016646">
    <property type="component" value="Unassembled WGS sequence"/>
</dbReference>
<dbReference type="GO" id="GO:0008743">
    <property type="term" value="F:L-threonine 3-dehydrogenase activity"/>
    <property type="evidence" value="ECO:0007669"/>
    <property type="project" value="TreeGrafter"/>
</dbReference>
<dbReference type="EMBL" id="AVQI01000067">
    <property type="protein sequence ID" value="ERK00363.1"/>
    <property type="molecule type" value="Genomic_DNA"/>
</dbReference>
<name>U1FCC8_TRESO</name>
<dbReference type="Proteomes" id="UP000016412">
    <property type="component" value="Unassembled WGS sequence"/>
</dbReference>
<dbReference type="STRING" id="1125725.HMPREF1325_1786"/>
<proteinExistence type="inferred from homology"/>
<dbReference type="InterPro" id="IPR001509">
    <property type="entry name" value="Epimerase_deHydtase"/>
</dbReference>
<comment type="similarity">
    <text evidence="1">Belongs to the NAD(P)-dependent epimerase/dehydratase family.</text>
</comment>
<evidence type="ECO:0000313" key="3">
    <source>
        <dbReference type="EMBL" id="ERF61852.1"/>
    </source>
</evidence>
<protein>
    <submittedName>
        <fullName evidence="3">NAD(P)H-binding protein, PF13460 family</fullName>
    </submittedName>
</protein>
<evidence type="ECO:0000259" key="2">
    <source>
        <dbReference type="Pfam" id="PF01370"/>
    </source>
</evidence>
<dbReference type="GO" id="GO:0006567">
    <property type="term" value="P:L-threonine catabolic process"/>
    <property type="evidence" value="ECO:0007669"/>
    <property type="project" value="TreeGrafter"/>
</dbReference>
<dbReference type="PANTHER" id="PTHR42687:SF1">
    <property type="entry name" value="L-THREONINE 3-DEHYDROGENASE, MITOCHONDRIAL"/>
    <property type="match status" value="1"/>
</dbReference>
<evidence type="ECO:0000313" key="4">
    <source>
        <dbReference type="EMBL" id="ERK00363.1"/>
    </source>
</evidence>
<dbReference type="PATRIC" id="fig|1125725.3.peg.42"/>
<dbReference type="EMBL" id="AUZJ01000002">
    <property type="protein sequence ID" value="ERF61852.1"/>
    <property type="molecule type" value="Genomic_DNA"/>
</dbReference>
<reference evidence="5 6" key="1">
    <citation type="submission" date="2013-08" db="EMBL/GenBank/DDBJ databases">
        <authorList>
            <person name="Durkin A.S."/>
            <person name="Haft D.R."/>
            <person name="McCorrison J."/>
            <person name="Torralba M."/>
            <person name="Gillis M."/>
            <person name="Haft D.H."/>
            <person name="Methe B."/>
            <person name="Sutton G."/>
            <person name="Nelson K.E."/>
        </authorList>
    </citation>
    <scope>NUCLEOTIDE SEQUENCE [LARGE SCALE GENOMIC DNA]</scope>
    <source>
        <strain evidence="4 6">ATCC 35536</strain>
        <strain evidence="3 5">VPI DR56BR1116</strain>
    </source>
</reference>